<sequence length="212" mass="23996">MRLRAYESGNEFRQRQMQDARPRSSAFKRRKERGPLFSGQTALRPAGAAHWAQANPSGWLWWRLAGSKSQSERILSFGGSTMQFDAVDDVLPERVPRFRVGALSGRLVVAYRADGWRGPGPMGGGWSQDLGTCLEQQVKARCTDNILLSRIKVRIQLVLREQTRLRDTSKVSDAESREVHRRHQFSPFSAGRNVTTTTNKQPEPFHLSAHQP</sequence>
<gene>
    <name evidence="2" type="ORF">QBC46DRAFT_63861</name>
</gene>
<proteinExistence type="predicted"/>
<keyword evidence="3" id="KW-1185">Reference proteome</keyword>
<dbReference type="EMBL" id="MU853753">
    <property type="protein sequence ID" value="KAK3945983.1"/>
    <property type="molecule type" value="Genomic_DNA"/>
</dbReference>
<name>A0AAN6NL24_9PEZI</name>
<protein>
    <submittedName>
        <fullName evidence="2">Uncharacterized protein</fullName>
    </submittedName>
</protein>
<evidence type="ECO:0000313" key="2">
    <source>
        <dbReference type="EMBL" id="KAK3945983.1"/>
    </source>
</evidence>
<feature type="compositionally biased region" description="Basic and acidic residues" evidence="1">
    <location>
        <begin position="10"/>
        <end position="22"/>
    </location>
</feature>
<evidence type="ECO:0000256" key="1">
    <source>
        <dbReference type="SAM" id="MobiDB-lite"/>
    </source>
</evidence>
<dbReference type="Proteomes" id="UP001303473">
    <property type="component" value="Unassembled WGS sequence"/>
</dbReference>
<feature type="compositionally biased region" description="Polar residues" evidence="1">
    <location>
        <begin position="192"/>
        <end position="201"/>
    </location>
</feature>
<evidence type="ECO:0000313" key="3">
    <source>
        <dbReference type="Proteomes" id="UP001303473"/>
    </source>
</evidence>
<feature type="region of interest" description="Disordered" evidence="1">
    <location>
        <begin position="1"/>
        <end position="33"/>
    </location>
</feature>
<feature type="region of interest" description="Disordered" evidence="1">
    <location>
        <begin position="166"/>
        <end position="212"/>
    </location>
</feature>
<accession>A0AAN6NL24</accession>
<organism evidence="2 3">
    <name type="scientific">Diplogelasinospora grovesii</name>
    <dbReference type="NCBI Taxonomy" id="303347"/>
    <lineage>
        <taxon>Eukaryota</taxon>
        <taxon>Fungi</taxon>
        <taxon>Dikarya</taxon>
        <taxon>Ascomycota</taxon>
        <taxon>Pezizomycotina</taxon>
        <taxon>Sordariomycetes</taxon>
        <taxon>Sordariomycetidae</taxon>
        <taxon>Sordariales</taxon>
        <taxon>Diplogelasinosporaceae</taxon>
        <taxon>Diplogelasinospora</taxon>
    </lineage>
</organism>
<reference evidence="3" key="1">
    <citation type="journal article" date="2023" name="Mol. Phylogenet. Evol.">
        <title>Genome-scale phylogeny and comparative genomics of the fungal order Sordariales.</title>
        <authorList>
            <person name="Hensen N."/>
            <person name="Bonometti L."/>
            <person name="Westerberg I."/>
            <person name="Brannstrom I.O."/>
            <person name="Guillou S."/>
            <person name="Cros-Aarteil S."/>
            <person name="Calhoun S."/>
            <person name="Haridas S."/>
            <person name="Kuo A."/>
            <person name="Mondo S."/>
            <person name="Pangilinan J."/>
            <person name="Riley R."/>
            <person name="LaButti K."/>
            <person name="Andreopoulos B."/>
            <person name="Lipzen A."/>
            <person name="Chen C."/>
            <person name="Yan M."/>
            <person name="Daum C."/>
            <person name="Ng V."/>
            <person name="Clum A."/>
            <person name="Steindorff A."/>
            <person name="Ohm R.A."/>
            <person name="Martin F."/>
            <person name="Silar P."/>
            <person name="Natvig D.O."/>
            <person name="Lalanne C."/>
            <person name="Gautier V."/>
            <person name="Ament-Velasquez S.L."/>
            <person name="Kruys A."/>
            <person name="Hutchinson M.I."/>
            <person name="Powell A.J."/>
            <person name="Barry K."/>
            <person name="Miller A.N."/>
            <person name="Grigoriev I.V."/>
            <person name="Debuchy R."/>
            <person name="Gladieux P."/>
            <person name="Hiltunen Thoren M."/>
            <person name="Johannesson H."/>
        </authorList>
    </citation>
    <scope>NUCLEOTIDE SEQUENCE [LARGE SCALE GENOMIC DNA]</scope>
    <source>
        <strain evidence="3">CBS 340.73</strain>
    </source>
</reference>
<dbReference type="AlphaFoldDB" id="A0AAN6NL24"/>
<comment type="caution">
    <text evidence="2">The sequence shown here is derived from an EMBL/GenBank/DDBJ whole genome shotgun (WGS) entry which is preliminary data.</text>
</comment>
<feature type="compositionally biased region" description="Basic and acidic residues" evidence="1">
    <location>
        <begin position="166"/>
        <end position="178"/>
    </location>
</feature>